<dbReference type="Pfam" id="PF06108">
    <property type="entry name" value="DUF952"/>
    <property type="match status" value="1"/>
</dbReference>
<dbReference type="AlphaFoldDB" id="A0A5J4Z615"/>
<sequence>MTRTAFLPSPGPFRKCPRSVLSAAISDRALRSSVSAAPRKSRTLLSMQGGKADGTHTGRAAAVPTDVAQLTREMEDALRQAIEDGTKRMSASWLIPGLNYAIENTVAYNEKLLFDFARAAVCCASTHFKEILVMYSSTGTAAAASAYHFAGQAMPEHASLCGMTMRELEMAGVAGDSSTLHCVVAPKNLRGDSVIRTLQDMIQRRPDATWLLLNPQLEDQADTPAIGIREIEARREFLATFRTVYYFRPLFRIKRPTLVAVETGVLYGKYKDEWRLFQCVKGEYYFVAAFASCPSKGEISSSLERAPTPRRASDAVLAQTDKDKPWTAAEAEAIQVLLGLSLFTAARQSEASEHLLSDRAWCAMATGNTIGLGQRVLSVQSHVVSGYVGNKAAVFPLQLLGFDVDVINSVQFSNHTGYEKKWTGTRMSGQELDALVLGMGANGLLGQITHLLTGYIGSESFLEAIVALLDTLEKQCDVQNGSTGERNRLSYVCDPVLGDNGKLYVPEALIEIYRTRVICRASILTPNAFELELLAQTPIRTAVDVFTACGLLHERHGVPRIVVTSVDDIEEGKLMVFTSERRKRGSWAQTSFEVDRLPCTFTGSGDLSAALILARSCEFPNSLRRATELAMASVGAVLKRTFHAPRVGGLCRNPELRLVQSAHDILNPPASIVTRQQSLVLPLTENSDHAQSSFDACSSLIYHLVDEAWWNLQEVTSSEVYRTPDLDTLKFIHCCPDRKALLNVANSFYAQSAADMGFVVLEIDEECLNSLVEYEAPAHPINPAAPDQNGTVLHVPRMPHIYGPINRSSILRITRAVRDVGDGRFLTV</sequence>
<evidence type="ECO:0000256" key="5">
    <source>
        <dbReference type="ARBA" id="ARBA00022777"/>
    </source>
</evidence>
<evidence type="ECO:0000259" key="7">
    <source>
        <dbReference type="Pfam" id="PF08543"/>
    </source>
</evidence>
<dbReference type="InterPro" id="IPR004625">
    <property type="entry name" value="PyrdxlKinase"/>
</dbReference>
<dbReference type="InterPro" id="IPR018962">
    <property type="entry name" value="DUF1995"/>
</dbReference>
<comment type="similarity">
    <text evidence="1">Belongs to the pyridoxine kinase family.</text>
</comment>
<reference evidence="10" key="1">
    <citation type="journal article" date="2019" name="Nat. Commun.">
        <title>Expansion of phycobilisome linker gene families in mesophilic red algae.</title>
        <authorList>
            <person name="Lee J."/>
            <person name="Kim D."/>
            <person name="Bhattacharya D."/>
            <person name="Yoon H.S."/>
        </authorList>
    </citation>
    <scope>NUCLEOTIDE SEQUENCE [LARGE SCALE GENOMIC DNA]</scope>
    <source>
        <strain evidence="10">CCMP 1328</strain>
    </source>
</reference>
<dbReference type="PANTHER" id="PTHR10534:SF2">
    <property type="entry name" value="PYRIDOXAL KINASE"/>
    <property type="match status" value="1"/>
</dbReference>
<proteinExistence type="inferred from homology"/>
<keyword evidence="5 9" id="KW-0418">Kinase</keyword>
<protein>
    <recommendedName>
        <fullName evidence="2">pyridoxal kinase</fullName>
        <ecNumber evidence="2">2.7.1.35</ecNumber>
    </recommendedName>
</protein>
<dbReference type="Gene3D" id="3.40.1190.20">
    <property type="match status" value="1"/>
</dbReference>
<evidence type="ECO:0000256" key="1">
    <source>
        <dbReference type="ARBA" id="ARBA00008805"/>
    </source>
</evidence>
<dbReference type="InterPro" id="IPR013749">
    <property type="entry name" value="PM/HMP-P_kinase-1"/>
</dbReference>
<dbReference type="Pfam" id="PF08543">
    <property type="entry name" value="Phos_pyr_kin"/>
    <property type="match status" value="1"/>
</dbReference>
<dbReference type="GO" id="GO:0005524">
    <property type="term" value="F:ATP binding"/>
    <property type="evidence" value="ECO:0007669"/>
    <property type="project" value="UniProtKB-KW"/>
</dbReference>
<dbReference type="GO" id="GO:0008478">
    <property type="term" value="F:pyridoxal kinase activity"/>
    <property type="evidence" value="ECO:0007669"/>
    <property type="project" value="UniProtKB-EC"/>
</dbReference>
<organism evidence="9 10">
    <name type="scientific">Porphyridium purpureum</name>
    <name type="common">Red alga</name>
    <name type="synonym">Porphyridium cruentum</name>
    <dbReference type="NCBI Taxonomy" id="35688"/>
    <lineage>
        <taxon>Eukaryota</taxon>
        <taxon>Rhodophyta</taxon>
        <taxon>Bangiophyceae</taxon>
        <taxon>Porphyridiales</taxon>
        <taxon>Porphyridiaceae</taxon>
        <taxon>Porphyridium</taxon>
    </lineage>
</organism>
<evidence type="ECO:0000256" key="2">
    <source>
        <dbReference type="ARBA" id="ARBA00012104"/>
    </source>
</evidence>
<feature type="domain" description="DUF1995" evidence="8">
    <location>
        <begin position="64"/>
        <end position="299"/>
    </location>
</feature>
<gene>
    <name evidence="9" type="ORF">FVE85_5672</name>
</gene>
<dbReference type="InterPro" id="IPR029056">
    <property type="entry name" value="Ribokinase-like"/>
</dbReference>
<name>A0A5J4Z615_PORPP</name>
<accession>A0A5J4Z615</accession>
<dbReference type="OrthoDB" id="3689at2759"/>
<feature type="domain" description="Pyridoxamine kinase/Phosphomethylpyrimidine kinase" evidence="7">
    <location>
        <begin position="488"/>
        <end position="635"/>
    </location>
</feature>
<evidence type="ECO:0000259" key="8">
    <source>
        <dbReference type="Pfam" id="PF09353"/>
    </source>
</evidence>
<keyword evidence="6" id="KW-0067">ATP-binding</keyword>
<evidence type="ECO:0000256" key="6">
    <source>
        <dbReference type="ARBA" id="ARBA00022840"/>
    </source>
</evidence>
<dbReference type="InterPro" id="IPR009297">
    <property type="entry name" value="DUF952"/>
</dbReference>
<dbReference type="EMBL" id="VRMN01000001">
    <property type="protein sequence ID" value="KAA8498087.1"/>
    <property type="molecule type" value="Genomic_DNA"/>
</dbReference>
<dbReference type="PANTHER" id="PTHR10534">
    <property type="entry name" value="PYRIDOXAL KINASE"/>
    <property type="match status" value="1"/>
</dbReference>
<dbReference type="GO" id="GO:0009443">
    <property type="term" value="P:pyridoxal 5'-phosphate salvage"/>
    <property type="evidence" value="ECO:0007669"/>
    <property type="project" value="InterPro"/>
</dbReference>
<dbReference type="SUPFAM" id="SSF53613">
    <property type="entry name" value="Ribokinase-like"/>
    <property type="match status" value="1"/>
</dbReference>
<comment type="caution">
    <text evidence="9">The sequence shown here is derived from an EMBL/GenBank/DDBJ whole genome shotgun (WGS) entry which is preliminary data.</text>
</comment>
<dbReference type="Proteomes" id="UP000324585">
    <property type="component" value="Unassembled WGS sequence"/>
</dbReference>
<evidence type="ECO:0000256" key="4">
    <source>
        <dbReference type="ARBA" id="ARBA00022741"/>
    </source>
</evidence>
<dbReference type="EC" id="2.7.1.35" evidence="2"/>
<evidence type="ECO:0000313" key="10">
    <source>
        <dbReference type="Proteomes" id="UP000324585"/>
    </source>
</evidence>
<keyword evidence="4" id="KW-0547">Nucleotide-binding</keyword>
<dbReference type="Gene3D" id="3.20.170.20">
    <property type="entry name" value="Protein of unknown function DUF952"/>
    <property type="match status" value="1"/>
</dbReference>
<dbReference type="NCBIfam" id="TIGR00687">
    <property type="entry name" value="pyridox_kin"/>
    <property type="match status" value="1"/>
</dbReference>
<dbReference type="Pfam" id="PF09353">
    <property type="entry name" value="DUF1995"/>
    <property type="match status" value="1"/>
</dbReference>
<dbReference type="SUPFAM" id="SSF56399">
    <property type="entry name" value="ADP-ribosylation"/>
    <property type="match status" value="1"/>
</dbReference>
<dbReference type="CDD" id="cd01173">
    <property type="entry name" value="pyridoxal_pyridoxamine_kinase"/>
    <property type="match status" value="1"/>
</dbReference>
<keyword evidence="10" id="KW-1185">Reference proteome</keyword>
<keyword evidence="3" id="KW-0808">Transferase</keyword>
<evidence type="ECO:0000313" key="9">
    <source>
        <dbReference type="EMBL" id="KAA8498087.1"/>
    </source>
</evidence>
<dbReference type="GO" id="GO:0005829">
    <property type="term" value="C:cytosol"/>
    <property type="evidence" value="ECO:0007669"/>
    <property type="project" value="TreeGrafter"/>
</dbReference>
<evidence type="ECO:0000256" key="3">
    <source>
        <dbReference type="ARBA" id="ARBA00022679"/>
    </source>
</evidence>